<keyword evidence="10" id="KW-0175">Coiled coil</keyword>
<dbReference type="Gene3D" id="2.60.40.10">
    <property type="entry name" value="Immunoglobulins"/>
    <property type="match status" value="1"/>
</dbReference>
<dbReference type="InterPro" id="IPR036770">
    <property type="entry name" value="Ankyrin_rpt-contain_sf"/>
</dbReference>
<evidence type="ECO:0000256" key="4">
    <source>
        <dbReference type="ARBA" id="ARBA00022737"/>
    </source>
</evidence>
<dbReference type="Pfam" id="PF01833">
    <property type="entry name" value="TIG"/>
    <property type="match status" value="1"/>
</dbReference>
<evidence type="ECO:0000256" key="15">
    <source>
        <dbReference type="PROSITE-ProRule" id="PRU00023"/>
    </source>
</evidence>
<evidence type="ECO:0000256" key="14">
    <source>
        <dbReference type="ARBA" id="ARBA00023242"/>
    </source>
</evidence>
<dbReference type="GO" id="GO:0009409">
    <property type="term" value="P:response to cold"/>
    <property type="evidence" value="ECO:0007669"/>
    <property type="project" value="UniProtKB-ARBA"/>
</dbReference>
<dbReference type="AlphaFoldDB" id="A0A5N5L8R7"/>
<feature type="compositionally biased region" description="Polar residues" evidence="16">
    <location>
        <begin position="278"/>
        <end position="291"/>
    </location>
</feature>
<keyword evidence="8" id="KW-0346">Stress response</keyword>
<keyword evidence="11" id="KW-0238">DNA-binding</keyword>
<dbReference type="PROSITE" id="PS51437">
    <property type="entry name" value="CG_1"/>
    <property type="match status" value="1"/>
</dbReference>
<evidence type="ECO:0000256" key="2">
    <source>
        <dbReference type="ARBA" id="ARBA00008267"/>
    </source>
</evidence>
<dbReference type="EMBL" id="VDCV01000010">
    <property type="protein sequence ID" value="KAB5538426.1"/>
    <property type="molecule type" value="Genomic_DNA"/>
</dbReference>
<dbReference type="InterPro" id="IPR002909">
    <property type="entry name" value="IPT_dom"/>
</dbReference>
<keyword evidence="12" id="KW-0010">Activator</keyword>
<reference evidence="19" key="1">
    <citation type="journal article" date="2019" name="Gigascience">
        <title>De novo genome assembly of the endangered Acer yangbiense, a plant species with extremely small populations endemic to Yunnan Province, China.</title>
        <authorList>
            <person name="Yang J."/>
            <person name="Wariss H.M."/>
            <person name="Tao L."/>
            <person name="Zhang R."/>
            <person name="Yun Q."/>
            <person name="Hollingsworth P."/>
            <person name="Dao Z."/>
            <person name="Luo G."/>
            <person name="Guo H."/>
            <person name="Ma Y."/>
            <person name="Sun W."/>
        </authorList>
    </citation>
    <scope>NUCLEOTIDE SEQUENCE [LARGE SCALE GENOMIC DNA]</scope>
    <source>
        <strain evidence="19">cv. br00</strain>
    </source>
</reference>
<dbReference type="Gene3D" id="1.20.5.190">
    <property type="match status" value="1"/>
</dbReference>
<evidence type="ECO:0000256" key="13">
    <source>
        <dbReference type="ARBA" id="ARBA00023163"/>
    </source>
</evidence>
<evidence type="ECO:0000256" key="16">
    <source>
        <dbReference type="SAM" id="MobiDB-lite"/>
    </source>
</evidence>
<dbReference type="SUPFAM" id="SSF52540">
    <property type="entry name" value="P-loop containing nucleoside triphosphate hydrolases"/>
    <property type="match status" value="1"/>
</dbReference>
<keyword evidence="13" id="KW-0804">Transcription</keyword>
<feature type="domain" description="CG-1" evidence="17">
    <location>
        <begin position="68"/>
        <end position="194"/>
    </location>
</feature>
<evidence type="ECO:0000256" key="7">
    <source>
        <dbReference type="ARBA" id="ARBA00023015"/>
    </source>
</evidence>
<keyword evidence="19" id="KW-1185">Reference proteome</keyword>
<dbReference type="SMART" id="SM00248">
    <property type="entry name" value="ANK"/>
    <property type="match status" value="3"/>
</dbReference>
<dbReference type="FunFam" id="1.20.5.190:FF:000003">
    <property type="entry name" value="Calmodulin-binding transcription activator 2"/>
    <property type="match status" value="1"/>
</dbReference>
<dbReference type="Pfam" id="PF12796">
    <property type="entry name" value="Ank_2"/>
    <property type="match status" value="1"/>
</dbReference>
<dbReference type="Gene3D" id="1.25.40.20">
    <property type="entry name" value="Ankyrin repeat-containing domain"/>
    <property type="match status" value="1"/>
</dbReference>
<dbReference type="PROSITE" id="PS50088">
    <property type="entry name" value="ANK_REPEAT"/>
    <property type="match status" value="1"/>
</dbReference>
<dbReference type="CDD" id="cd23767">
    <property type="entry name" value="IQCD"/>
    <property type="match status" value="1"/>
</dbReference>
<protein>
    <recommendedName>
        <fullName evidence="17">CG-1 domain-containing protein</fullName>
    </recommendedName>
</protein>
<keyword evidence="5" id="KW-0106">Calcium</keyword>
<keyword evidence="7" id="KW-0805">Transcription regulation</keyword>
<dbReference type="Pfam" id="PF00612">
    <property type="entry name" value="IQ"/>
    <property type="match status" value="2"/>
</dbReference>
<evidence type="ECO:0000256" key="9">
    <source>
        <dbReference type="ARBA" id="ARBA00023043"/>
    </source>
</evidence>
<dbReference type="InterPro" id="IPR000048">
    <property type="entry name" value="IQ_motif_EF-hand-BS"/>
</dbReference>
<gene>
    <name evidence="18" type="ORF">DKX38_015959</name>
</gene>
<dbReference type="PANTHER" id="PTHR23335:SF0">
    <property type="entry name" value="CALMODULIN-BINDING TRANSCRIPTION ACTIVATOR 2-LIKE ISOFORM X1"/>
    <property type="match status" value="1"/>
</dbReference>
<evidence type="ECO:0000256" key="12">
    <source>
        <dbReference type="ARBA" id="ARBA00023159"/>
    </source>
</evidence>
<comment type="similarity">
    <text evidence="2">Belongs to the CAMTA family.</text>
</comment>
<evidence type="ECO:0000256" key="10">
    <source>
        <dbReference type="ARBA" id="ARBA00023054"/>
    </source>
</evidence>
<keyword evidence="14" id="KW-0539">Nucleus</keyword>
<dbReference type="PROSITE" id="PS50297">
    <property type="entry name" value="ANK_REP_REGION"/>
    <property type="match status" value="1"/>
</dbReference>
<feature type="repeat" description="ANK" evidence="15">
    <location>
        <begin position="746"/>
        <end position="778"/>
    </location>
</feature>
<dbReference type="InterPro" id="IPR027417">
    <property type="entry name" value="P-loop_NTPase"/>
</dbReference>
<proteinExistence type="inferred from homology"/>
<dbReference type="GO" id="GO:0003712">
    <property type="term" value="F:transcription coregulator activity"/>
    <property type="evidence" value="ECO:0007669"/>
    <property type="project" value="TreeGrafter"/>
</dbReference>
<evidence type="ECO:0000256" key="6">
    <source>
        <dbReference type="ARBA" id="ARBA00022860"/>
    </source>
</evidence>
<evidence type="ECO:0000256" key="5">
    <source>
        <dbReference type="ARBA" id="ARBA00022837"/>
    </source>
</evidence>
<evidence type="ECO:0000256" key="11">
    <source>
        <dbReference type="ARBA" id="ARBA00023125"/>
    </source>
</evidence>
<dbReference type="Pfam" id="PF03859">
    <property type="entry name" value="CG-1"/>
    <property type="match status" value="1"/>
</dbReference>
<accession>A0A5N5L8R7</accession>
<organism evidence="18 19">
    <name type="scientific">Salix brachista</name>
    <dbReference type="NCBI Taxonomy" id="2182728"/>
    <lineage>
        <taxon>Eukaryota</taxon>
        <taxon>Viridiplantae</taxon>
        <taxon>Streptophyta</taxon>
        <taxon>Embryophyta</taxon>
        <taxon>Tracheophyta</taxon>
        <taxon>Spermatophyta</taxon>
        <taxon>Magnoliopsida</taxon>
        <taxon>eudicotyledons</taxon>
        <taxon>Gunneridae</taxon>
        <taxon>Pentapetalae</taxon>
        <taxon>rosids</taxon>
        <taxon>fabids</taxon>
        <taxon>Malpighiales</taxon>
        <taxon>Salicaceae</taxon>
        <taxon>Saliceae</taxon>
        <taxon>Salix</taxon>
    </lineage>
</organism>
<dbReference type="SUPFAM" id="SSF81296">
    <property type="entry name" value="E set domains"/>
    <property type="match status" value="1"/>
</dbReference>
<evidence type="ECO:0000259" key="17">
    <source>
        <dbReference type="PROSITE" id="PS51437"/>
    </source>
</evidence>
<evidence type="ECO:0000256" key="1">
    <source>
        <dbReference type="ARBA" id="ARBA00004123"/>
    </source>
</evidence>
<dbReference type="PROSITE" id="PS50096">
    <property type="entry name" value="IQ"/>
    <property type="match status" value="2"/>
</dbReference>
<feature type="region of interest" description="Disordered" evidence="16">
    <location>
        <begin position="269"/>
        <end position="291"/>
    </location>
</feature>
<keyword evidence="6" id="KW-0112">Calmodulin-binding</keyword>
<dbReference type="SMART" id="SM01076">
    <property type="entry name" value="CG-1"/>
    <property type="match status" value="1"/>
</dbReference>
<keyword evidence="4" id="KW-0677">Repeat</keyword>
<name>A0A5N5L8R7_9ROSI</name>
<dbReference type="GO" id="GO:0003690">
    <property type="term" value="F:double-stranded DNA binding"/>
    <property type="evidence" value="ECO:0007669"/>
    <property type="project" value="TreeGrafter"/>
</dbReference>
<evidence type="ECO:0000256" key="8">
    <source>
        <dbReference type="ARBA" id="ARBA00023016"/>
    </source>
</evidence>
<dbReference type="InterPro" id="IPR005559">
    <property type="entry name" value="CG-1_dom"/>
</dbReference>
<keyword evidence="9 15" id="KW-0040">ANK repeat</keyword>
<evidence type="ECO:0000313" key="19">
    <source>
        <dbReference type="Proteomes" id="UP000326939"/>
    </source>
</evidence>
<sequence>MRPCSGGRAVERSRGQLVLMGGENQGGVTREYENGVEVSSGIEDYIPSEKGLLMAETRRYIPDHTLNIEQILEEAKHRWLRPTEILEILRNYQKFKLTAEPPASPAAGSMFLFDRKALRYFRKDGHRWRKKKDGKTVREAHEKLKAGSVDVLHCYYAHGEDNENFQRRCYWMLDGQLEHIVFVHYREVKEVYFVIYLRILCENGSQDSMGYKSGVSRLLEDSGTQVENLQPSSVTSFAQAASPASTVQTSYTSSPNKIDWNGKKALSSEFEDVDSRNGPGTSSLTQSIHGSMSHNSSLLVPRVEGFHTLPKNPPRSWFAGAKFDHGTKSSLLPEVSSSGQSVFSLPGQNFFVDQPGGAEFITHKLTDATLEGNAVSDTVVSANGLITDRTATPQNVIQELDFNLISPQFHNLSGTQTVAASTAQVESKAKDGGANNIQSGELKKLDSFGRWMDKEIGGDCNDSLMASDSGNYWSTLSAENEDKEVSSLSHHMQLDIDSLGPSLSQDQLFSIRDFSPDWAYSGVDTKVLIIGTFLGSKKFSSETKWGCMFGEIEVSAEVLNDCVIRCQVPQHAPGHVPFYVTCRNRLSCSEVREFEYRENPSEIASLPGKNVQPEEILFQMRLAKLLYSGPGMKLSNCSIKDCESCKKISTLFYLRNDSKKDLGKVQDNCMVALGDGIGFRDKLIESLLRDRLCEWLACKVHEGGKGPDVLDGEGQGVIHLAAGLGYEWAMDLIVSASGNPNFRDARGRTALHWASYFGREETVIALIRLDADPTAVDDPTPAFPGGQSAADLASCRGHKGISGYLAEAFLSRHLSSLNIDQNEMDCDTVTMAAEKETDIAAQVASFSSKGELELLSLKGSLAAVRKSARAVALIHDAYRTSSFRQRQLAKSSDDISEISLDLAALGSLNMVQKRGHFEDYLHSAAVKIQQKYRGWKGRKDFLKIRNRIVKIQAHVRGHQVRKQYKKVVWSVGIVEKAILRWRRKRTGLRGFRSEKTIGDVKPESEKADEYDFLRISRKQKFAGVENALARVTSMVRYPEARDQYMRMVTKFGNIKMGDEGYGVSQQDESSR</sequence>
<comment type="subcellular location">
    <subcellularLocation>
        <location evidence="1">Nucleus</location>
    </subcellularLocation>
</comment>
<dbReference type="SMART" id="SM00015">
    <property type="entry name" value="IQ"/>
    <property type="match status" value="2"/>
</dbReference>
<comment type="caution">
    <text evidence="18">The sequence shown here is derived from an EMBL/GenBank/DDBJ whole genome shotgun (WGS) entry which is preliminary data.</text>
</comment>
<dbReference type="InterPro" id="IPR002110">
    <property type="entry name" value="Ankyrin_rpt"/>
</dbReference>
<keyword evidence="3" id="KW-0597">Phosphoprotein</keyword>
<dbReference type="PANTHER" id="PTHR23335">
    <property type="entry name" value="CALMODULIN-BINDING TRANSCRIPTION ACTIVATOR CAMTA"/>
    <property type="match status" value="1"/>
</dbReference>
<dbReference type="GO" id="GO:0005516">
    <property type="term" value="F:calmodulin binding"/>
    <property type="evidence" value="ECO:0007669"/>
    <property type="project" value="UniProtKB-KW"/>
</dbReference>
<evidence type="ECO:0000313" key="18">
    <source>
        <dbReference type="EMBL" id="KAB5538426.1"/>
    </source>
</evidence>
<dbReference type="InterPro" id="IPR013783">
    <property type="entry name" value="Ig-like_fold"/>
</dbReference>
<dbReference type="Proteomes" id="UP000326939">
    <property type="component" value="Chromosome 10"/>
</dbReference>
<dbReference type="GO" id="GO:0006357">
    <property type="term" value="P:regulation of transcription by RNA polymerase II"/>
    <property type="evidence" value="ECO:0007669"/>
    <property type="project" value="TreeGrafter"/>
</dbReference>
<dbReference type="SUPFAM" id="SSF48403">
    <property type="entry name" value="Ankyrin repeat"/>
    <property type="match status" value="1"/>
</dbReference>
<dbReference type="GO" id="GO:0005634">
    <property type="term" value="C:nucleus"/>
    <property type="evidence" value="ECO:0007669"/>
    <property type="project" value="UniProtKB-SubCell"/>
</dbReference>
<evidence type="ECO:0000256" key="3">
    <source>
        <dbReference type="ARBA" id="ARBA00022553"/>
    </source>
</evidence>
<dbReference type="FunFam" id="2.60.40.10:FF:000314">
    <property type="entry name" value="Calmodulin-binding transcription activator 2"/>
    <property type="match status" value="1"/>
</dbReference>
<dbReference type="InterPro" id="IPR014756">
    <property type="entry name" value="Ig_E-set"/>
</dbReference>